<dbReference type="EMBL" id="JAACJJ010000058">
    <property type="protein sequence ID" value="KAF5310078.1"/>
    <property type="molecule type" value="Genomic_DNA"/>
</dbReference>
<comment type="caution">
    <text evidence="8">The sequence shown here is derived from an EMBL/GenBank/DDBJ whole genome shotgun (WGS) entry which is preliminary data.</text>
</comment>
<dbReference type="Proteomes" id="UP000567179">
    <property type="component" value="Unassembled WGS sequence"/>
</dbReference>
<feature type="region of interest" description="Disordered" evidence="5">
    <location>
        <begin position="1086"/>
        <end position="1105"/>
    </location>
</feature>
<feature type="region of interest" description="Disordered" evidence="5">
    <location>
        <begin position="105"/>
        <end position="145"/>
    </location>
</feature>
<keyword evidence="9" id="KW-1185">Reference proteome</keyword>
<comment type="subcellular location">
    <subcellularLocation>
        <location evidence="1">Nucleus</location>
    </subcellularLocation>
</comment>
<dbReference type="InterPro" id="IPR048866">
    <property type="entry name" value="ORC5_lid"/>
</dbReference>
<dbReference type="PANTHER" id="PTHR12705">
    <property type="entry name" value="ORIGIN RECOGNITION COMPLEX SUBUNIT 5"/>
    <property type="match status" value="1"/>
</dbReference>
<feature type="domain" description="ORC5 lid" evidence="7">
    <location>
        <begin position="915"/>
        <end position="954"/>
    </location>
</feature>
<sequence length="1222" mass="136893">MLVWCCLVDHDRNLLGHHFQVDCDHGLSISQLTTKVKDLAGEYLEGVSPIGIDVYHSSAIQIGLKDQLQAAISELDLDKASVLPEDIVSEIVSGRELLIFKKPNRNRASSKRPVPPSASDSHSKRLKRTKLAQGAPSRSAAPSQYYRIQADPDERIFDDRPQPDPRIAPIALLYPFYGEFHDIYAGRPLPDDMQSTIDLCEMEKKVVAFAAAMSSRYPEELDRRDACNNHLNAIFSFWMKHTDIARAGSACHSLAAGVVATIVEWRGELVGIKTFPDVQCVGYVSRSHTYLDALEGKGNLWRIPALGITIIGDWIQFNAIILLGHQYRLVGLTSPISCSLSATNDFERQQLYRAFIAAHILQRRIHNDLDSYLRNIAPPPSPFAPGEYFFPAVTKIREDGRDDANKNHIQFKIFDYHAGSDEDLYQGRHLYLARVTQLGHKHDSNEILVKFSQSYSIDLHDFCHKQGHAPRVLGYERLPGGWFAIAMEYLANIKSIDSGLIPERRIELQGLVTKFHEQGLVHGDLRSGNILYNDDDFWLIDFDWGGKAGEAAYPTWLLHEELLSGRQWKDLIIRKEDDLRILHATLENLRLQEAHTRLCIIAQPARISQASAALVQSLYPDFLERSQALHVETRLQDMAQQEGGGNGNPQSGLVLRARELVATLIDTFCNRSMDHASGTSAYVPFCLELKTLLTTHPPQFIYVQDTESTRTTAAVVDALLRDICTQSNTKIRSAIVDSVVCFTARLFYESVINSLAGWTPAWEDGCGNWNADSDVRWNENIDTFVHGLRSVHDHLSREVGSKVKGVGEGNHVRLVIVVQRADRLKDSLPDLIVPLTRLAELTRLDICVIFISQVGWEDVKPPLGASPDPYYMDVQSLSKEDIVKHLIAKFSTISASIPSKDILKNSYHMALKPLYESFAQVVVDVCYPFTHNPEDLQYIAAARWPGYSKPLLDEYKQSLLEKDDPIQDFDDEDADNGPSVHFQAPSAPVRMRLMKAFNPSLTNALETLLPRLTNATDWALLHEPPMGFLNNPDKTANVPNSTSRDHAVMLALPRISQFILLASFLASTNPAKSDFRLFHRGIDPAKRKRRATKAAGKPRKGGGAAKVAQRLLGPQPFVLDRMIAILGALLEDNDALERELQEARQALVKFHYPGEATDMEISRLGVYSSIVELASKRLLHRTSPADRLDGPPMFKVAISYETAQVLAKHLDVALHDLVWDPN</sequence>
<dbReference type="InterPro" id="IPR020796">
    <property type="entry name" value="ORC5"/>
</dbReference>
<name>A0A8H5ES48_9AGAR</name>
<evidence type="ECO:0000256" key="4">
    <source>
        <dbReference type="SAM" id="Coils"/>
    </source>
</evidence>
<evidence type="ECO:0000259" key="7">
    <source>
        <dbReference type="Pfam" id="PF21639"/>
    </source>
</evidence>
<feature type="compositionally biased region" description="Basic residues" evidence="5">
    <location>
        <begin position="1086"/>
        <end position="1100"/>
    </location>
</feature>
<organism evidence="8 9">
    <name type="scientific">Psilocybe cf. subviscida</name>
    <dbReference type="NCBI Taxonomy" id="2480587"/>
    <lineage>
        <taxon>Eukaryota</taxon>
        <taxon>Fungi</taxon>
        <taxon>Dikarya</taxon>
        <taxon>Basidiomycota</taxon>
        <taxon>Agaricomycotina</taxon>
        <taxon>Agaricomycetes</taxon>
        <taxon>Agaricomycetidae</taxon>
        <taxon>Agaricales</taxon>
        <taxon>Agaricineae</taxon>
        <taxon>Strophariaceae</taxon>
        <taxon>Psilocybe</taxon>
    </lineage>
</organism>
<dbReference type="GO" id="GO:0005664">
    <property type="term" value="C:nuclear origin of replication recognition complex"/>
    <property type="evidence" value="ECO:0007669"/>
    <property type="project" value="TreeGrafter"/>
</dbReference>
<keyword evidence="4" id="KW-0175">Coiled coil</keyword>
<evidence type="ECO:0000313" key="9">
    <source>
        <dbReference type="Proteomes" id="UP000567179"/>
    </source>
</evidence>
<dbReference type="InterPro" id="IPR008266">
    <property type="entry name" value="Tyr_kinase_AS"/>
</dbReference>
<accession>A0A8H5ES48</accession>
<proteinExistence type="predicted"/>
<evidence type="ECO:0000259" key="6">
    <source>
        <dbReference type="Pfam" id="PF14630"/>
    </source>
</evidence>
<evidence type="ECO:0000256" key="3">
    <source>
        <dbReference type="ARBA" id="ARBA00023242"/>
    </source>
</evidence>
<dbReference type="Pfam" id="PF21639">
    <property type="entry name" value="ORC5_lid"/>
    <property type="match status" value="1"/>
</dbReference>
<evidence type="ECO:0000256" key="2">
    <source>
        <dbReference type="ARBA" id="ARBA00022705"/>
    </source>
</evidence>
<dbReference type="GO" id="GO:0006270">
    <property type="term" value="P:DNA replication initiation"/>
    <property type="evidence" value="ECO:0007669"/>
    <property type="project" value="TreeGrafter"/>
</dbReference>
<gene>
    <name evidence="8" type="ORF">D9619_010330</name>
</gene>
<feature type="domain" description="Origin recognition complex subunit 5 C-terminal" evidence="6">
    <location>
        <begin position="1052"/>
        <end position="1216"/>
    </location>
</feature>
<protein>
    <submittedName>
        <fullName evidence="8">Uncharacterized protein</fullName>
    </submittedName>
</protein>
<dbReference type="PANTHER" id="PTHR12705:SF0">
    <property type="entry name" value="ORIGIN RECOGNITION COMPLEX SUBUNIT 5"/>
    <property type="match status" value="1"/>
</dbReference>
<dbReference type="PROSITE" id="PS00109">
    <property type="entry name" value="PROTEIN_KINASE_TYR"/>
    <property type="match status" value="1"/>
</dbReference>
<dbReference type="GO" id="GO:0004672">
    <property type="term" value="F:protein kinase activity"/>
    <property type="evidence" value="ECO:0007669"/>
    <property type="project" value="InterPro"/>
</dbReference>
<dbReference type="AlphaFoldDB" id="A0A8H5ES48"/>
<keyword evidence="2" id="KW-0235">DNA replication</keyword>
<dbReference type="Pfam" id="PF14630">
    <property type="entry name" value="ORC5_C"/>
    <property type="match status" value="1"/>
</dbReference>
<dbReference type="Gene3D" id="1.10.510.10">
    <property type="entry name" value="Transferase(Phosphotransferase) domain 1"/>
    <property type="match status" value="1"/>
</dbReference>
<dbReference type="InterPro" id="IPR011009">
    <property type="entry name" value="Kinase-like_dom_sf"/>
</dbReference>
<reference evidence="8 9" key="1">
    <citation type="journal article" date="2020" name="ISME J.">
        <title>Uncovering the hidden diversity of litter-decomposition mechanisms in mushroom-forming fungi.</title>
        <authorList>
            <person name="Floudas D."/>
            <person name="Bentzer J."/>
            <person name="Ahren D."/>
            <person name="Johansson T."/>
            <person name="Persson P."/>
            <person name="Tunlid A."/>
        </authorList>
    </citation>
    <scope>NUCLEOTIDE SEQUENCE [LARGE SCALE GENOMIC DNA]</scope>
    <source>
        <strain evidence="8 9">CBS 101986</strain>
    </source>
</reference>
<keyword evidence="3" id="KW-0539">Nucleus</keyword>
<feature type="coiled-coil region" evidence="4">
    <location>
        <begin position="1119"/>
        <end position="1146"/>
    </location>
</feature>
<evidence type="ECO:0000256" key="1">
    <source>
        <dbReference type="ARBA" id="ARBA00004123"/>
    </source>
</evidence>
<dbReference type="InterPro" id="IPR047088">
    <property type="entry name" value="ORC5_C"/>
</dbReference>
<evidence type="ECO:0000313" key="8">
    <source>
        <dbReference type="EMBL" id="KAF5310078.1"/>
    </source>
</evidence>
<dbReference type="SUPFAM" id="SSF56112">
    <property type="entry name" value="Protein kinase-like (PK-like)"/>
    <property type="match status" value="1"/>
</dbReference>
<evidence type="ECO:0000256" key="5">
    <source>
        <dbReference type="SAM" id="MobiDB-lite"/>
    </source>
</evidence>
<dbReference type="GO" id="GO:0003688">
    <property type="term" value="F:DNA replication origin binding"/>
    <property type="evidence" value="ECO:0007669"/>
    <property type="project" value="TreeGrafter"/>
</dbReference>
<dbReference type="OrthoDB" id="365981at2759"/>